<dbReference type="GO" id="GO:0005634">
    <property type="term" value="C:nucleus"/>
    <property type="evidence" value="ECO:0007669"/>
    <property type="project" value="UniProtKB-SubCell"/>
</dbReference>
<feature type="compositionally biased region" description="Basic residues" evidence="3">
    <location>
        <begin position="71"/>
        <end position="86"/>
    </location>
</feature>
<dbReference type="PROSITE" id="PS50013">
    <property type="entry name" value="CHROMO_2"/>
    <property type="match status" value="1"/>
</dbReference>
<feature type="compositionally biased region" description="Polar residues" evidence="3">
    <location>
        <begin position="380"/>
        <end position="399"/>
    </location>
</feature>
<dbReference type="PANTHER" id="PTHR22812">
    <property type="entry name" value="CHROMOBOX PROTEIN"/>
    <property type="match status" value="1"/>
</dbReference>
<dbReference type="InterPro" id="IPR051219">
    <property type="entry name" value="Heterochromatin_chromo-domain"/>
</dbReference>
<comment type="subcellular location">
    <subcellularLocation>
        <location evidence="1">Nucleus</location>
    </subcellularLocation>
</comment>
<protein>
    <recommendedName>
        <fullName evidence="4">Chromo domain-containing protein</fullName>
    </recommendedName>
</protein>
<dbReference type="InterPro" id="IPR023780">
    <property type="entry name" value="Chromo_domain"/>
</dbReference>
<dbReference type="InterPro" id="IPR000953">
    <property type="entry name" value="Chromo/chromo_shadow_dom"/>
</dbReference>
<evidence type="ECO:0000256" key="1">
    <source>
        <dbReference type="ARBA" id="ARBA00004123"/>
    </source>
</evidence>
<evidence type="ECO:0000256" key="3">
    <source>
        <dbReference type="SAM" id="MobiDB-lite"/>
    </source>
</evidence>
<feature type="compositionally biased region" description="Polar residues" evidence="3">
    <location>
        <begin position="410"/>
        <end position="420"/>
    </location>
</feature>
<reference evidence="5" key="1">
    <citation type="journal article" date="2014" name="Genome Announc.">
        <title>De novo whole-genome sequence and genome annotation of Lichtheimia ramosa.</title>
        <authorList>
            <person name="Linde J."/>
            <person name="Schwartze V."/>
            <person name="Binder U."/>
            <person name="Lass-Florl C."/>
            <person name="Voigt K."/>
            <person name="Horn F."/>
        </authorList>
    </citation>
    <scope>NUCLEOTIDE SEQUENCE</scope>
    <source>
        <strain evidence="5">JMRC FSU:6197</strain>
    </source>
</reference>
<feature type="compositionally biased region" description="Polar residues" evidence="3">
    <location>
        <begin position="285"/>
        <end position="312"/>
    </location>
</feature>
<name>A0A077WGY7_9FUNG</name>
<feature type="region of interest" description="Disordered" evidence="3">
    <location>
        <begin position="69"/>
        <end position="424"/>
    </location>
</feature>
<accession>A0A077WGY7</accession>
<proteinExistence type="predicted"/>
<evidence type="ECO:0000259" key="4">
    <source>
        <dbReference type="PROSITE" id="PS50013"/>
    </source>
</evidence>
<evidence type="ECO:0000313" key="5">
    <source>
        <dbReference type="EMBL" id="CDS06308.1"/>
    </source>
</evidence>
<dbReference type="SUPFAM" id="SSF54160">
    <property type="entry name" value="Chromo domain-like"/>
    <property type="match status" value="1"/>
</dbReference>
<organism evidence="5">
    <name type="scientific">Lichtheimia ramosa</name>
    <dbReference type="NCBI Taxonomy" id="688394"/>
    <lineage>
        <taxon>Eukaryota</taxon>
        <taxon>Fungi</taxon>
        <taxon>Fungi incertae sedis</taxon>
        <taxon>Mucoromycota</taxon>
        <taxon>Mucoromycotina</taxon>
        <taxon>Mucoromycetes</taxon>
        <taxon>Mucorales</taxon>
        <taxon>Lichtheimiaceae</taxon>
        <taxon>Lichtheimia</taxon>
    </lineage>
</organism>
<feature type="compositionally biased region" description="Polar residues" evidence="3">
    <location>
        <begin position="236"/>
        <end position="246"/>
    </location>
</feature>
<dbReference type="EMBL" id="LK023319">
    <property type="protein sequence ID" value="CDS06308.1"/>
    <property type="molecule type" value="Genomic_DNA"/>
</dbReference>
<feature type="compositionally biased region" description="Polar residues" evidence="3">
    <location>
        <begin position="87"/>
        <end position="98"/>
    </location>
</feature>
<feature type="compositionally biased region" description="Low complexity" evidence="3">
    <location>
        <begin position="365"/>
        <end position="376"/>
    </location>
</feature>
<dbReference type="InterPro" id="IPR016197">
    <property type="entry name" value="Chromo-like_dom_sf"/>
</dbReference>
<keyword evidence="2" id="KW-0539">Nucleus</keyword>
<feature type="compositionally biased region" description="Polar residues" evidence="3">
    <location>
        <begin position="355"/>
        <end position="364"/>
    </location>
</feature>
<sequence>MEAAASPASFYDEDVLYEVESIKDMRALEGGQRMFLIKWKNYDDRCENTWEPEENLNCPDLLDQFLAYHASRSRKRSPSVSKRRRSTTQPAASQSTKSVVAEALTEKTASNRISAPEPKRVRKEAPTKPLSTKSTVASDKKKSSADKAIQPKDTTAATTVKTASSTQKQQQQQQSSLPPTLQSQTDVTRPSQHKSTKHSSSMKNEKTIIQQSTSQPSTKLPSSSSSSSNKGDIMSANETAKSQPISTIEPKHPQQASSKTSIYMNTTRPKTPTPPVSPTPQKTQLPSSRPINQSSNTAAALSQKSSVTSSTPAKRPLPRESSPTREERIGSIKRSNRSAPPKHTNPSFLDELVSKVSNQPIPQASYTRTVSTTSTESSRHGSTSPSLKRQTLPSQQSSRPLRDPRLAQHGQPSTTSTTGLQMIAPPTDPLSWLGTLFRADDVVAEVRLSSITGRCPGKPRIRELLKSANRDPNESKKLVITACISLSILKRFYENRMPNLVDIQPPHTSRYRYNKFHNFLKINSVAGLIQLDKHKEEVLAVLPHTSDIAELFSLDNWNPSNMLLIYLDQMPLQPPFVQKHLDLTQREQLFKRPRKSYDWHLLMSILKFPPQLFQRITPFTNVDIYGDSRWAESLRHAYRLYASKSNLSRNRDRVILFDRHNDSQFKSKNLLTLKRGPRPPTFWEFGSSDISDERILPPAQLFPRYCGGFITTDIRNIMNDPKILQRIAKAVKTLNKVSVTGEWSFVLNQDILDQMMNEAKGAESAKKVMTALAELSIVISEYDLSFVRDWGGQSLPSDSSDATIQFMEGLLRTHCIRVENFVLVDDIGSMTKNQFAVIDICKSLDILDKFSIYPIVNEEQQ</sequence>
<dbReference type="Pfam" id="PF00385">
    <property type="entry name" value="Chromo"/>
    <property type="match status" value="1"/>
</dbReference>
<evidence type="ECO:0000256" key="2">
    <source>
        <dbReference type="ARBA" id="ARBA00023242"/>
    </source>
</evidence>
<dbReference type="PROSITE" id="PS00598">
    <property type="entry name" value="CHROMO_1"/>
    <property type="match status" value="1"/>
</dbReference>
<dbReference type="InterPro" id="IPR023779">
    <property type="entry name" value="Chromodomain_CS"/>
</dbReference>
<feature type="compositionally biased region" description="Basic and acidic residues" evidence="3">
    <location>
        <begin position="117"/>
        <end position="126"/>
    </location>
</feature>
<dbReference type="CDD" id="cd00024">
    <property type="entry name" value="CD_CSD"/>
    <property type="match status" value="1"/>
</dbReference>
<gene>
    <name evidence="5" type="ORF">LRAMOSA08836</name>
</gene>
<feature type="compositionally biased region" description="Polar residues" evidence="3">
    <location>
        <begin position="254"/>
        <end position="265"/>
    </location>
</feature>
<dbReference type="AlphaFoldDB" id="A0A077WGY7"/>
<dbReference type="OrthoDB" id="2278095at2759"/>
<feature type="domain" description="Chromo" evidence="4">
    <location>
        <begin position="17"/>
        <end position="77"/>
    </location>
</feature>
<dbReference type="Gene3D" id="2.40.50.40">
    <property type="match status" value="1"/>
</dbReference>
<dbReference type="SMART" id="SM00298">
    <property type="entry name" value="CHROMO"/>
    <property type="match status" value="1"/>
</dbReference>
<feature type="compositionally biased region" description="Low complexity" evidence="3">
    <location>
        <begin position="154"/>
        <end position="185"/>
    </location>
</feature>
<feature type="compositionally biased region" description="Low complexity" evidence="3">
    <location>
        <begin position="210"/>
        <end position="228"/>
    </location>
</feature>